<feature type="domain" description="SRCR" evidence="10">
    <location>
        <begin position="30"/>
        <end position="131"/>
    </location>
</feature>
<dbReference type="Proteomes" id="UP000007110">
    <property type="component" value="Unassembled WGS sequence"/>
</dbReference>
<keyword evidence="2" id="KW-0677">Repeat</keyword>
<sequence length="547" mass="58719">MDELLLLLSVILLLLFDGLLAVEQATEGSVRLTGGSSNAEGKVQIYHDGKWGIVYSYHWDLSDGAVVCRQLGFLGVYRVSDGSTVGVGNWTIWLSDVGCLGTEQTLANCSHDPWGSRGVVSWDGDAGVQCMVTNDTIEGSIRLADGFSANEGRVEIYNYGEWGTVCDDNWDVPDAAVVCRQLGFPGVELAFTNSLFGGGTGRIWMKDVRCSGTEQMLSGCAHAGWDYGNICRHTEDAGVRCLVDAEPAEGALRLINGNHSSQGRLEVYHSADWGSVCDNKWGLAETKVACRQLGFKGADTFTTGAAFGKGSGQVWLDAVACKGNEKRLDECFHSGWASTECTHEMDIGVTCSQTEDGDSRLVDGSSDAHGRVEVYYQGIWGTVCKNGWNKDAADVVCMGSGYDEASKTSVNDVPVGTGMILLEGLDCIGWERSLRSCDSKGWGVHNCTHKDDIAIKCRNKSFLSWLQITGIVLGCVTVLLAICKCCFSCMDKGCANDTPVAETTQDVEEPAGEPLNPDPNGAEEKPPPAYDDVGHFPKPQAQGDTSV</sequence>
<dbReference type="GeneID" id="591063"/>
<dbReference type="OMA" id="TECTHEM"/>
<dbReference type="PROSITE" id="PS50287">
    <property type="entry name" value="SRCR_2"/>
    <property type="match status" value="4"/>
</dbReference>
<feature type="disulfide bond" evidence="6">
    <location>
        <begin position="99"/>
        <end position="109"/>
    </location>
</feature>
<keyword evidence="4" id="KW-0675">Receptor</keyword>
<proteinExistence type="predicted"/>
<feature type="domain" description="SRCR" evidence="10">
    <location>
        <begin position="252"/>
        <end position="352"/>
    </location>
</feature>
<feature type="disulfide bond" evidence="6">
    <location>
        <begin position="321"/>
        <end position="331"/>
    </location>
</feature>
<dbReference type="AlphaFoldDB" id="A0A7M7RH87"/>
<dbReference type="FunFam" id="3.10.250.10:FF:000011">
    <property type="entry name" value="Scavenger receptor class A member 5"/>
    <property type="match status" value="1"/>
</dbReference>
<accession>A0A7M7RH87</accession>
<dbReference type="PANTHER" id="PTHR48071">
    <property type="entry name" value="SRCR DOMAIN-CONTAINING PROTEIN"/>
    <property type="match status" value="1"/>
</dbReference>
<feature type="region of interest" description="Disordered" evidence="7">
    <location>
        <begin position="502"/>
        <end position="547"/>
    </location>
</feature>
<evidence type="ECO:0000256" key="6">
    <source>
        <dbReference type="PROSITE-ProRule" id="PRU00196"/>
    </source>
</evidence>
<keyword evidence="12" id="KW-1185">Reference proteome</keyword>
<dbReference type="PROSITE" id="PS00420">
    <property type="entry name" value="SRCR_1"/>
    <property type="match status" value="3"/>
</dbReference>
<dbReference type="Pfam" id="PF00530">
    <property type="entry name" value="SRCR"/>
    <property type="match status" value="4"/>
</dbReference>
<evidence type="ECO:0000256" key="8">
    <source>
        <dbReference type="SAM" id="Phobius"/>
    </source>
</evidence>
<feature type="transmembrane region" description="Helical" evidence="8">
    <location>
        <begin position="462"/>
        <end position="482"/>
    </location>
</feature>
<evidence type="ECO:0000256" key="4">
    <source>
        <dbReference type="ARBA" id="ARBA00023170"/>
    </source>
</evidence>
<evidence type="ECO:0000259" key="10">
    <source>
        <dbReference type="PROSITE" id="PS50287"/>
    </source>
</evidence>
<evidence type="ECO:0000256" key="9">
    <source>
        <dbReference type="SAM" id="SignalP"/>
    </source>
</evidence>
<dbReference type="SMART" id="SM00202">
    <property type="entry name" value="SR"/>
    <property type="match status" value="4"/>
</dbReference>
<organism evidence="11 12">
    <name type="scientific">Strongylocentrotus purpuratus</name>
    <name type="common">Purple sea urchin</name>
    <dbReference type="NCBI Taxonomy" id="7668"/>
    <lineage>
        <taxon>Eukaryota</taxon>
        <taxon>Metazoa</taxon>
        <taxon>Echinodermata</taxon>
        <taxon>Eleutherozoa</taxon>
        <taxon>Echinozoa</taxon>
        <taxon>Echinoidea</taxon>
        <taxon>Euechinoidea</taxon>
        <taxon>Echinacea</taxon>
        <taxon>Camarodonta</taxon>
        <taxon>Echinidea</taxon>
        <taxon>Strongylocentrotidae</taxon>
        <taxon>Strongylocentrotus</taxon>
    </lineage>
</organism>
<evidence type="ECO:0000256" key="2">
    <source>
        <dbReference type="ARBA" id="ARBA00022737"/>
    </source>
</evidence>
<evidence type="ECO:0000313" key="12">
    <source>
        <dbReference type="Proteomes" id="UP000007110"/>
    </source>
</evidence>
<comment type="caution">
    <text evidence="6">Lacks conserved residue(s) required for the propagation of feature annotation.</text>
</comment>
<dbReference type="GO" id="GO:0016020">
    <property type="term" value="C:membrane"/>
    <property type="evidence" value="ECO:0007669"/>
    <property type="project" value="InterPro"/>
</dbReference>
<feature type="domain" description="SRCR" evidence="10">
    <location>
        <begin position="141"/>
        <end position="242"/>
    </location>
</feature>
<dbReference type="FunFam" id="3.10.250.10:FF:000001">
    <property type="entry name" value="Lysyl oxidase 4 isoform X1"/>
    <property type="match status" value="2"/>
</dbReference>
<dbReference type="FunFam" id="3.10.250.10:FF:000007">
    <property type="entry name" value="Soluble scavenger receptor cysteine-rich domain-containing protein SSC5D"/>
    <property type="match status" value="1"/>
</dbReference>
<evidence type="ECO:0000256" key="3">
    <source>
        <dbReference type="ARBA" id="ARBA00023157"/>
    </source>
</evidence>
<keyword evidence="8" id="KW-0812">Transmembrane</keyword>
<evidence type="ECO:0000256" key="5">
    <source>
        <dbReference type="ARBA" id="ARBA00023180"/>
    </source>
</evidence>
<dbReference type="RefSeq" id="XP_795735.4">
    <property type="nucleotide sequence ID" value="XM_790642.5"/>
</dbReference>
<feature type="disulfide bond" evidence="6">
    <location>
        <begin position="427"/>
        <end position="437"/>
    </location>
</feature>
<dbReference type="PANTHER" id="PTHR48071:SF28">
    <property type="entry name" value="SRCR DOMAIN-CONTAINING PROTEIN"/>
    <property type="match status" value="1"/>
</dbReference>
<dbReference type="InParanoid" id="A0A7M7RH87"/>
<feature type="domain" description="SRCR" evidence="10">
    <location>
        <begin position="359"/>
        <end position="458"/>
    </location>
</feature>
<reference evidence="11" key="2">
    <citation type="submission" date="2021-01" db="UniProtKB">
        <authorList>
            <consortium name="EnsemblMetazoa"/>
        </authorList>
    </citation>
    <scope>IDENTIFICATION</scope>
</reference>
<evidence type="ECO:0000256" key="7">
    <source>
        <dbReference type="SAM" id="MobiDB-lite"/>
    </source>
</evidence>
<protein>
    <recommendedName>
        <fullName evidence="10">SRCR domain-containing protein</fullName>
    </recommendedName>
</protein>
<evidence type="ECO:0000256" key="1">
    <source>
        <dbReference type="ARBA" id="ARBA00022729"/>
    </source>
</evidence>
<dbReference type="InterPro" id="IPR001190">
    <property type="entry name" value="SRCR"/>
</dbReference>
<dbReference type="PRINTS" id="PR00258">
    <property type="entry name" value="SPERACTRCPTR"/>
</dbReference>
<dbReference type="EnsemblMetazoa" id="XM_790642">
    <property type="protein sequence ID" value="XP_795735"/>
    <property type="gene ID" value="LOC591063"/>
</dbReference>
<reference evidence="12" key="1">
    <citation type="submission" date="2015-02" db="EMBL/GenBank/DDBJ databases">
        <title>Genome sequencing for Strongylocentrotus purpuratus.</title>
        <authorList>
            <person name="Murali S."/>
            <person name="Liu Y."/>
            <person name="Vee V."/>
            <person name="English A."/>
            <person name="Wang M."/>
            <person name="Skinner E."/>
            <person name="Han Y."/>
            <person name="Muzny D.M."/>
            <person name="Worley K.C."/>
            <person name="Gibbs R.A."/>
        </authorList>
    </citation>
    <scope>NUCLEOTIDE SEQUENCE</scope>
</reference>
<dbReference type="OrthoDB" id="536948at2759"/>
<keyword evidence="8" id="KW-0472">Membrane</keyword>
<dbReference type="KEGG" id="spu:591063"/>
<feature type="disulfide bond" evidence="6">
    <location>
        <begin position="290"/>
        <end position="351"/>
    </location>
</feature>
<keyword evidence="8" id="KW-1133">Transmembrane helix</keyword>
<name>A0A7M7RH87_STRPU</name>
<keyword evidence="1 9" id="KW-0732">Signal</keyword>
<dbReference type="Gene3D" id="3.10.250.10">
    <property type="entry name" value="SRCR-like domain"/>
    <property type="match status" value="4"/>
</dbReference>
<dbReference type="SUPFAM" id="SSF56487">
    <property type="entry name" value="SRCR-like"/>
    <property type="match status" value="4"/>
</dbReference>
<feature type="chain" id="PRO_5029818065" description="SRCR domain-containing protein" evidence="9">
    <location>
        <begin position="22"/>
        <end position="547"/>
    </location>
</feature>
<dbReference type="InterPro" id="IPR036772">
    <property type="entry name" value="SRCR-like_dom_sf"/>
</dbReference>
<keyword evidence="5" id="KW-0325">Glycoprotein</keyword>
<keyword evidence="3 6" id="KW-1015">Disulfide bond</keyword>
<feature type="disulfide bond" evidence="6">
    <location>
        <begin position="210"/>
        <end position="220"/>
    </location>
</feature>
<feature type="signal peptide" evidence="9">
    <location>
        <begin position="1"/>
        <end position="21"/>
    </location>
</feature>
<feature type="disulfide bond" evidence="6">
    <location>
        <begin position="277"/>
        <end position="341"/>
    </location>
</feature>
<evidence type="ECO:0000313" key="11">
    <source>
        <dbReference type="EnsemblMetazoa" id="XP_795735"/>
    </source>
</evidence>